<evidence type="ECO:0000313" key="2">
    <source>
        <dbReference type="EMBL" id="SMF97759.1"/>
    </source>
</evidence>
<dbReference type="Proteomes" id="UP000192923">
    <property type="component" value="Unassembled WGS sequence"/>
</dbReference>
<sequence>MSKFTRKPRPAPAVEDFIAGAGQGPDRADGPEPPKTVAGDATPDHPVFGQIFAALSQISDAIGKTPNTDRPTTMDNTAPSAPPASDALAADTAGYPWQHPKVRDDVQKVYNLRLPEPYLLKLKFIAGNTPGSMQRFCLDALLPAIDAEIERLTGKPG</sequence>
<evidence type="ECO:0000256" key="1">
    <source>
        <dbReference type="SAM" id="MobiDB-lite"/>
    </source>
</evidence>
<evidence type="ECO:0000313" key="3">
    <source>
        <dbReference type="Proteomes" id="UP000192923"/>
    </source>
</evidence>
<accession>A0A1Y6D482</accession>
<keyword evidence="3" id="KW-1185">Reference proteome</keyword>
<name>A0A1Y6D482_9GAMM</name>
<organism evidence="2 3">
    <name type="scientific">Methylomagnum ishizawai</name>
    <dbReference type="NCBI Taxonomy" id="1760988"/>
    <lineage>
        <taxon>Bacteria</taxon>
        <taxon>Pseudomonadati</taxon>
        <taxon>Pseudomonadota</taxon>
        <taxon>Gammaproteobacteria</taxon>
        <taxon>Methylococcales</taxon>
        <taxon>Methylococcaceae</taxon>
        <taxon>Methylomagnum</taxon>
    </lineage>
</organism>
<dbReference type="STRING" id="1760988.SAMN02949497_0015"/>
<proteinExistence type="predicted"/>
<reference evidence="2 3" key="1">
    <citation type="submission" date="2016-12" db="EMBL/GenBank/DDBJ databases">
        <authorList>
            <person name="Song W.-J."/>
            <person name="Kurnit D.M."/>
        </authorList>
    </citation>
    <scope>NUCLEOTIDE SEQUENCE [LARGE SCALE GENOMIC DNA]</scope>
    <source>
        <strain evidence="2 3">175</strain>
    </source>
</reference>
<feature type="region of interest" description="Disordered" evidence="1">
    <location>
        <begin position="61"/>
        <end position="99"/>
    </location>
</feature>
<feature type="compositionally biased region" description="Low complexity" evidence="1">
    <location>
        <begin position="77"/>
        <end position="93"/>
    </location>
</feature>
<dbReference type="RefSeq" id="WP_176225416.1">
    <property type="nucleotide sequence ID" value="NZ_FXAM01000004.1"/>
</dbReference>
<feature type="region of interest" description="Disordered" evidence="1">
    <location>
        <begin position="1"/>
        <end position="44"/>
    </location>
</feature>
<dbReference type="AlphaFoldDB" id="A0A1Y6D482"/>
<dbReference type="EMBL" id="FXAM01000004">
    <property type="protein sequence ID" value="SMF97759.1"/>
    <property type="molecule type" value="Genomic_DNA"/>
</dbReference>
<feature type="compositionally biased region" description="Polar residues" evidence="1">
    <location>
        <begin position="65"/>
        <end position="76"/>
    </location>
</feature>
<protein>
    <submittedName>
        <fullName evidence="2">Uncharacterized protein</fullName>
    </submittedName>
</protein>
<gene>
    <name evidence="2" type="ORF">SAMN02949497_0015</name>
</gene>